<dbReference type="InterPro" id="IPR002110">
    <property type="entry name" value="Ankyrin_rpt"/>
</dbReference>
<feature type="region of interest" description="Disordered" evidence="2">
    <location>
        <begin position="1"/>
        <end position="31"/>
    </location>
</feature>
<feature type="compositionally biased region" description="Polar residues" evidence="2">
    <location>
        <begin position="1"/>
        <end position="18"/>
    </location>
</feature>
<dbReference type="VEuPathDB" id="CryptoDB:Cvel_29927"/>
<dbReference type="PROSITE" id="PS50088">
    <property type="entry name" value="ANK_REPEAT"/>
    <property type="match status" value="1"/>
</dbReference>
<organism evidence="3">
    <name type="scientific">Chromera velia CCMP2878</name>
    <dbReference type="NCBI Taxonomy" id="1169474"/>
    <lineage>
        <taxon>Eukaryota</taxon>
        <taxon>Sar</taxon>
        <taxon>Alveolata</taxon>
        <taxon>Colpodellida</taxon>
        <taxon>Chromeraceae</taxon>
        <taxon>Chromera</taxon>
    </lineage>
</organism>
<dbReference type="SUPFAM" id="SSF48403">
    <property type="entry name" value="Ankyrin repeat"/>
    <property type="match status" value="1"/>
</dbReference>
<evidence type="ECO:0000256" key="1">
    <source>
        <dbReference type="PROSITE-ProRule" id="PRU00023"/>
    </source>
</evidence>
<dbReference type="AlphaFoldDB" id="A0A0G4HPX6"/>
<dbReference type="EMBL" id="CDMZ01003407">
    <property type="protein sequence ID" value="CEM46236.1"/>
    <property type="molecule type" value="Genomic_DNA"/>
</dbReference>
<dbReference type="InterPro" id="IPR036770">
    <property type="entry name" value="Ankyrin_rpt-contain_sf"/>
</dbReference>
<evidence type="ECO:0000313" key="3">
    <source>
        <dbReference type="EMBL" id="CEM46236.1"/>
    </source>
</evidence>
<gene>
    <name evidence="3" type="ORF">Cvel_29927</name>
</gene>
<evidence type="ECO:0000256" key="2">
    <source>
        <dbReference type="SAM" id="MobiDB-lite"/>
    </source>
</evidence>
<name>A0A0G4HPX6_9ALVE</name>
<dbReference type="Pfam" id="PF00023">
    <property type="entry name" value="Ank"/>
    <property type="match status" value="1"/>
</dbReference>
<accession>A0A0G4HPX6</accession>
<protein>
    <submittedName>
        <fullName evidence="3">Uncharacterized protein</fullName>
    </submittedName>
</protein>
<proteinExistence type="predicted"/>
<dbReference type="Gene3D" id="1.25.40.20">
    <property type="entry name" value="Ankyrin repeat-containing domain"/>
    <property type="match status" value="1"/>
</dbReference>
<reference evidence="3" key="1">
    <citation type="submission" date="2014-11" db="EMBL/GenBank/DDBJ databases">
        <authorList>
            <person name="Otto D Thomas"/>
            <person name="Naeem Raeece"/>
        </authorList>
    </citation>
    <scope>NUCLEOTIDE SEQUENCE</scope>
</reference>
<feature type="compositionally biased region" description="Basic and acidic residues" evidence="2">
    <location>
        <begin position="19"/>
        <end position="31"/>
    </location>
</feature>
<keyword evidence="1" id="KW-0040">ANK repeat</keyword>
<feature type="repeat" description="ANK" evidence="1">
    <location>
        <begin position="66"/>
        <end position="99"/>
    </location>
</feature>
<sequence length="134" mass="14490">MASSSDPARLKTQTQSSKTGEEVGRDPRADHQLLSASTRCVNKEIISALKKGANVNRCGTDVDGFGDGGPLHYAARWRCGPATAKLLLQHGADVELRCSEGGRTPVEEARHSKNIPLMRFFGAYEDKAGSVRHQ</sequence>